<evidence type="ECO:0000313" key="1">
    <source>
        <dbReference type="EMBL" id="SFJ23039.1"/>
    </source>
</evidence>
<dbReference type="AlphaFoldDB" id="A0A1I3PNQ6"/>
<reference evidence="1 2" key="1">
    <citation type="submission" date="2016-10" db="EMBL/GenBank/DDBJ databases">
        <authorList>
            <person name="de Groot N.N."/>
        </authorList>
    </citation>
    <scope>NUCLEOTIDE SEQUENCE [LARGE SCALE GENOMIC DNA]</scope>
    <source>
        <strain evidence="1 2">CGMCC 1.11030</strain>
    </source>
</reference>
<organism evidence="1 2">
    <name type="scientific">Albimonas pacifica</name>
    <dbReference type="NCBI Taxonomy" id="1114924"/>
    <lineage>
        <taxon>Bacteria</taxon>
        <taxon>Pseudomonadati</taxon>
        <taxon>Pseudomonadota</taxon>
        <taxon>Alphaproteobacteria</taxon>
        <taxon>Rhodobacterales</taxon>
        <taxon>Paracoccaceae</taxon>
        <taxon>Albimonas</taxon>
    </lineage>
</organism>
<proteinExistence type="predicted"/>
<keyword evidence="2" id="KW-1185">Reference proteome</keyword>
<dbReference type="STRING" id="1114924.SAMN05216258_1194"/>
<dbReference type="EMBL" id="FOQH01000019">
    <property type="protein sequence ID" value="SFJ23039.1"/>
    <property type="molecule type" value="Genomic_DNA"/>
</dbReference>
<dbReference type="Proteomes" id="UP000199377">
    <property type="component" value="Unassembled WGS sequence"/>
</dbReference>
<dbReference type="RefSeq" id="WP_092865945.1">
    <property type="nucleotide sequence ID" value="NZ_FOQH01000019.1"/>
</dbReference>
<name>A0A1I3PNQ6_9RHOB</name>
<evidence type="ECO:0000313" key="2">
    <source>
        <dbReference type="Proteomes" id="UP000199377"/>
    </source>
</evidence>
<sequence length="109" mass="11132">MSALERALGDPALAPLVFAITKGVETLEAALAAPKIAPELNAVIYEAETVSHACTKLAAALKRTAPTEIKEERRPPPPPVDAAFLSLLIGFCAALGGEDCPGCGGIIPA</sequence>
<gene>
    <name evidence="1" type="ORF">SAMN05216258_1194</name>
</gene>
<accession>A0A1I3PNQ6</accession>
<protein>
    <submittedName>
        <fullName evidence="1">Uncharacterized protein</fullName>
    </submittedName>
</protein>